<dbReference type="EMBL" id="GL349451">
    <property type="protein sequence ID" value="KNC48495.1"/>
    <property type="molecule type" value="Genomic_DNA"/>
</dbReference>
<dbReference type="PROSITE" id="PS50090">
    <property type="entry name" value="MYB_LIKE"/>
    <property type="match status" value="1"/>
</dbReference>
<evidence type="ECO:0000256" key="1">
    <source>
        <dbReference type="SAM" id="MobiDB-lite"/>
    </source>
</evidence>
<organism evidence="3 4">
    <name type="scientific">Thecamonas trahens ATCC 50062</name>
    <dbReference type="NCBI Taxonomy" id="461836"/>
    <lineage>
        <taxon>Eukaryota</taxon>
        <taxon>Apusozoa</taxon>
        <taxon>Apusomonadida</taxon>
        <taxon>Apusomonadidae</taxon>
        <taxon>Thecamonas</taxon>
    </lineage>
</organism>
<dbReference type="SMART" id="SM00717">
    <property type="entry name" value="SANT"/>
    <property type="match status" value="1"/>
</dbReference>
<dbReference type="STRING" id="461836.A0A0L0D8C6"/>
<dbReference type="InterPro" id="IPR009057">
    <property type="entry name" value="Homeodomain-like_sf"/>
</dbReference>
<feature type="domain" description="Myb-like" evidence="2">
    <location>
        <begin position="246"/>
        <end position="292"/>
    </location>
</feature>
<dbReference type="OrthoDB" id="10258692at2759"/>
<dbReference type="Proteomes" id="UP000054408">
    <property type="component" value="Unassembled WGS sequence"/>
</dbReference>
<evidence type="ECO:0000313" key="4">
    <source>
        <dbReference type="Proteomes" id="UP000054408"/>
    </source>
</evidence>
<name>A0A0L0D8C6_THETB</name>
<dbReference type="Gene3D" id="1.10.10.60">
    <property type="entry name" value="Homeodomain-like"/>
    <property type="match status" value="1"/>
</dbReference>
<dbReference type="eggNOG" id="ENOG502S2ZR">
    <property type="taxonomic scope" value="Eukaryota"/>
</dbReference>
<dbReference type="AlphaFoldDB" id="A0A0L0D8C6"/>
<protein>
    <submittedName>
        <fullName evidence="3">Transcription factor</fullName>
    </submittedName>
</protein>
<dbReference type="GeneID" id="25564455"/>
<evidence type="ECO:0000259" key="2">
    <source>
        <dbReference type="PROSITE" id="PS50090"/>
    </source>
</evidence>
<dbReference type="RefSeq" id="XP_013758605.1">
    <property type="nucleotide sequence ID" value="XM_013903151.1"/>
</dbReference>
<accession>A0A0L0D8C6</accession>
<dbReference type="CDD" id="cd00167">
    <property type="entry name" value="SANT"/>
    <property type="match status" value="1"/>
</dbReference>
<gene>
    <name evidence="3" type="ORF">AMSG_04942</name>
</gene>
<keyword evidence="4" id="KW-1185">Reference proteome</keyword>
<sequence>MDYEAKRLENIRRNQEMLKSLELDASMTALMANAMRPVAASLAEEHGVAAEVAAAPVVVGKKRRRAPAPDAKARQKKAREAAAPVRQSRRIRSQVEAGRGVTSYAEEALEGEARPVAKRSKALDTVSASGKSEEFDDVEFVTMEEYFTARGIEPKVRVVGKYEGWVNPDIAAEHGIPDSASDAWRQGGGGQFSFANPMGIGSKNKVKGAKPRGWSSAKFWSSKLLCKNPNAYFYRHVAPGCERALGEWTRAEHELFIKVAAEHGAGNKWGLFASYIPNRVGYQCSAYYRHVMLKEGIIWDPNWLMAPNGVPHYFGPRVRRRS</sequence>
<reference evidence="3 4" key="1">
    <citation type="submission" date="2010-05" db="EMBL/GenBank/DDBJ databases">
        <title>The Genome Sequence of Thecamonas trahens ATCC 50062.</title>
        <authorList>
            <consortium name="The Broad Institute Genome Sequencing Platform"/>
            <person name="Russ C."/>
            <person name="Cuomo C."/>
            <person name="Shea T."/>
            <person name="Young S.K."/>
            <person name="Zeng Q."/>
            <person name="Koehrsen M."/>
            <person name="Haas B."/>
            <person name="Borodovsky M."/>
            <person name="Guigo R."/>
            <person name="Alvarado L."/>
            <person name="Berlin A."/>
            <person name="Bochicchio J."/>
            <person name="Borenstein D."/>
            <person name="Chapman S."/>
            <person name="Chen Z."/>
            <person name="Freedman E."/>
            <person name="Gellesch M."/>
            <person name="Goldberg J."/>
            <person name="Griggs A."/>
            <person name="Gujja S."/>
            <person name="Heilman E."/>
            <person name="Heiman D."/>
            <person name="Hepburn T."/>
            <person name="Howarth C."/>
            <person name="Jen D."/>
            <person name="Larson L."/>
            <person name="Mehta T."/>
            <person name="Park D."/>
            <person name="Pearson M."/>
            <person name="Roberts A."/>
            <person name="Saif S."/>
            <person name="Shenoy N."/>
            <person name="Sisk P."/>
            <person name="Stolte C."/>
            <person name="Sykes S."/>
            <person name="Thomson T."/>
            <person name="Walk T."/>
            <person name="White J."/>
            <person name="Yandava C."/>
            <person name="Burger G."/>
            <person name="Gray M.W."/>
            <person name="Holland P.W.H."/>
            <person name="King N."/>
            <person name="Lang F.B.F."/>
            <person name="Roger A.J."/>
            <person name="Ruiz-Trillo I."/>
            <person name="Lander E."/>
            <person name="Nusbaum C."/>
        </authorList>
    </citation>
    <scope>NUCLEOTIDE SEQUENCE [LARGE SCALE GENOMIC DNA]</scope>
    <source>
        <strain evidence="3 4">ATCC 50062</strain>
    </source>
</reference>
<evidence type="ECO:0000313" key="3">
    <source>
        <dbReference type="EMBL" id="KNC48495.1"/>
    </source>
</evidence>
<feature type="region of interest" description="Disordered" evidence="1">
    <location>
        <begin position="62"/>
        <end position="96"/>
    </location>
</feature>
<dbReference type="Pfam" id="PF00249">
    <property type="entry name" value="Myb_DNA-binding"/>
    <property type="match status" value="1"/>
</dbReference>
<proteinExistence type="predicted"/>
<dbReference type="SUPFAM" id="SSF46689">
    <property type="entry name" value="Homeodomain-like"/>
    <property type="match status" value="1"/>
</dbReference>
<dbReference type="OMA" id="FASYIPH"/>
<dbReference type="InterPro" id="IPR001005">
    <property type="entry name" value="SANT/Myb"/>
</dbReference>